<dbReference type="SUPFAM" id="SSF51197">
    <property type="entry name" value="Clavaminate synthase-like"/>
    <property type="match status" value="1"/>
</dbReference>
<dbReference type="InterPro" id="IPR008775">
    <property type="entry name" value="Phytyl_CoA_dOase-like"/>
</dbReference>
<comment type="caution">
    <text evidence="3">The sequence shown here is derived from an EMBL/GenBank/DDBJ whole genome shotgun (WGS) entry which is preliminary data.</text>
</comment>
<gene>
    <name evidence="3" type="ORF">LzC2_13770</name>
</gene>
<evidence type="ECO:0000313" key="3">
    <source>
        <dbReference type="EMBL" id="NNJ25307.1"/>
    </source>
</evidence>
<dbReference type="PANTHER" id="PTHR20883:SF48">
    <property type="entry name" value="ECTOINE DIOXYGENASE"/>
    <property type="match status" value="1"/>
</dbReference>
<keyword evidence="4" id="KW-1185">Reference proteome</keyword>
<dbReference type="Gene3D" id="2.60.120.620">
    <property type="entry name" value="q2cbj1_9rhob like domain"/>
    <property type="match status" value="1"/>
</dbReference>
<evidence type="ECO:0000256" key="2">
    <source>
        <dbReference type="SAM" id="MobiDB-lite"/>
    </source>
</evidence>
<evidence type="ECO:0000256" key="1">
    <source>
        <dbReference type="ARBA" id="ARBA00001954"/>
    </source>
</evidence>
<evidence type="ECO:0000313" key="4">
    <source>
        <dbReference type="Proteomes" id="UP000609651"/>
    </source>
</evidence>
<organism evidence="3 4">
    <name type="scientific">Alienimonas chondri</name>
    <dbReference type="NCBI Taxonomy" id="2681879"/>
    <lineage>
        <taxon>Bacteria</taxon>
        <taxon>Pseudomonadati</taxon>
        <taxon>Planctomycetota</taxon>
        <taxon>Planctomycetia</taxon>
        <taxon>Planctomycetales</taxon>
        <taxon>Planctomycetaceae</taxon>
        <taxon>Alienimonas</taxon>
    </lineage>
</organism>
<dbReference type="Proteomes" id="UP000609651">
    <property type="component" value="Unassembled WGS sequence"/>
</dbReference>
<comment type="cofactor">
    <cofactor evidence="1">
        <name>Fe(2+)</name>
        <dbReference type="ChEBI" id="CHEBI:29033"/>
    </cofactor>
</comment>
<evidence type="ECO:0008006" key="5">
    <source>
        <dbReference type="Google" id="ProtNLM"/>
    </source>
</evidence>
<name>A0ABX1VDJ4_9PLAN</name>
<feature type="compositionally biased region" description="Low complexity" evidence="2">
    <location>
        <begin position="385"/>
        <end position="400"/>
    </location>
</feature>
<dbReference type="EMBL" id="WTPX01000031">
    <property type="protein sequence ID" value="NNJ25307.1"/>
    <property type="molecule type" value="Genomic_DNA"/>
</dbReference>
<accession>A0ABX1VDJ4</accession>
<dbReference type="PANTHER" id="PTHR20883">
    <property type="entry name" value="PHYTANOYL-COA DIOXYGENASE DOMAIN CONTAINING 1"/>
    <property type="match status" value="1"/>
</dbReference>
<proteinExistence type="predicted"/>
<dbReference type="Pfam" id="PF05721">
    <property type="entry name" value="PhyH"/>
    <property type="match status" value="1"/>
</dbReference>
<sequence>MASLSLPRTLQPGGSAHKAISTNVMRSILAAEKIGWPRALTPTTKLKGIRQYWNREMMERYISSRGTELPHDEICQLRKPNPMVSKADDVAPENKLSTEELSAFYDNGYLQPFKAFEPEEIRDFGRRLLERCDRESEVYPGGDPHRDRHLEMPEMMRLIAHPAITDRLAQLLGPNLITWRSQLFHKPPGNNPVGWHQASTYMFEEEFGKPSVFPPDINDLFMLTVWIPADPSTKENGCLKVDSSSVTEKTRWMRLGGDVGFHAVNYGPCYDVHEEDVHYVEMEPGEVLIFTERAIHGSDANRSNANRMAFNFRVVPTDVQVYHPGKRFHKSSQMNRVYDLKNWRPVVIRGTDTVRKNESVPWTDYAGSEPIPGKITPDGAPPNPSASSDAPAAAHVPAGA</sequence>
<reference evidence="3 4" key="1">
    <citation type="journal article" date="2020" name="Syst. Appl. Microbiol.">
        <title>Alienimonas chondri sp. nov., a novel planctomycete isolated from the biofilm of the red alga Chondrus crispus.</title>
        <authorList>
            <person name="Vitorino I."/>
            <person name="Albuquerque L."/>
            <person name="Wiegand S."/>
            <person name="Kallscheuer N."/>
            <person name="da Costa M.S."/>
            <person name="Lobo-da-Cunha A."/>
            <person name="Jogler C."/>
            <person name="Lage O.M."/>
        </authorList>
    </citation>
    <scope>NUCLEOTIDE SEQUENCE [LARGE SCALE GENOMIC DNA]</scope>
    <source>
        <strain evidence="3 4">LzC2</strain>
    </source>
</reference>
<feature type="region of interest" description="Disordered" evidence="2">
    <location>
        <begin position="359"/>
        <end position="400"/>
    </location>
</feature>
<protein>
    <recommendedName>
        <fullName evidence="5">Phytanoyl-CoA dioxygenase</fullName>
    </recommendedName>
</protein>